<dbReference type="SUPFAM" id="SSF53850">
    <property type="entry name" value="Periplasmic binding protein-like II"/>
    <property type="match status" value="1"/>
</dbReference>
<evidence type="ECO:0000313" key="9">
    <source>
        <dbReference type="Proteomes" id="UP000068164"/>
    </source>
</evidence>
<name>A0A109JDR8_9HYPH</name>
<evidence type="ECO:0000256" key="2">
    <source>
        <dbReference type="ARBA" id="ARBA00022458"/>
    </source>
</evidence>
<dbReference type="SUPFAM" id="SSF46785">
    <property type="entry name" value="Winged helix' DNA-binding domain"/>
    <property type="match status" value="1"/>
</dbReference>
<dbReference type="Pfam" id="PF03466">
    <property type="entry name" value="LysR_substrate"/>
    <property type="match status" value="1"/>
</dbReference>
<keyword evidence="2" id="KW-0536">Nodulation</keyword>
<gene>
    <name evidence="8" type="ORF">AS026_13640</name>
</gene>
<dbReference type="GO" id="GO:0003700">
    <property type="term" value="F:DNA-binding transcription factor activity"/>
    <property type="evidence" value="ECO:0007669"/>
    <property type="project" value="InterPro"/>
</dbReference>
<comment type="similarity">
    <text evidence="1">Belongs to the LysR transcriptional regulatory family.</text>
</comment>
<dbReference type="EMBL" id="LNCD01000105">
    <property type="protein sequence ID" value="KWV47011.1"/>
    <property type="molecule type" value="Genomic_DNA"/>
</dbReference>
<evidence type="ECO:0000256" key="6">
    <source>
        <dbReference type="ARBA" id="ARBA00023163"/>
    </source>
</evidence>
<dbReference type="InterPro" id="IPR000847">
    <property type="entry name" value="LysR_HTH_N"/>
</dbReference>
<dbReference type="PANTHER" id="PTHR30118:SF15">
    <property type="entry name" value="TRANSCRIPTIONAL REGULATORY PROTEIN"/>
    <property type="match status" value="1"/>
</dbReference>
<sequence length="325" mass="35758">MSIDHAHILKFDLNLLVAFDALMSERNVTRAAQRIGTSQSALSHNLGRLRALLSDELFVRSARGIEPTPRAQELAETVSSILCTIQSRLIEPEQFDPATDERTFTLGMTDYLESLLMPPLLASVREQAPHVNFVIRSLDQDYPADLLDSGEIDLAIGKVETGNELHKRRKLWSERYVILSNPETTGRSGMIDLETFLATPQAVIVSKDGRCRLVDEVLAERGLKRRAAVTTPHLFTLPILVRDTHVLAAVPASFARAWAPVFGLAISPGPVDIPPYDISLGWHTSSDRNAGHVWLRQQVLAALEPVRAKVLQANAGSDIALVAAE</sequence>
<dbReference type="InterPro" id="IPR005119">
    <property type="entry name" value="LysR_subst-bd"/>
</dbReference>
<evidence type="ECO:0000256" key="3">
    <source>
        <dbReference type="ARBA" id="ARBA00023015"/>
    </source>
</evidence>
<proteinExistence type="inferred from homology"/>
<keyword evidence="5" id="KW-0010">Activator</keyword>
<dbReference type="InterPro" id="IPR050389">
    <property type="entry name" value="LysR-type_TF"/>
</dbReference>
<dbReference type="RefSeq" id="WP_025662148.1">
    <property type="nucleotide sequence ID" value="NZ_JBBNAS010000270.1"/>
</dbReference>
<dbReference type="PROSITE" id="PS50931">
    <property type="entry name" value="HTH_LYSR"/>
    <property type="match status" value="1"/>
</dbReference>
<dbReference type="Gene3D" id="3.40.190.10">
    <property type="entry name" value="Periplasmic binding protein-like II"/>
    <property type="match status" value="2"/>
</dbReference>
<accession>A0A109JDR8</accession>
<keyword evidence="4" id="KW-0238">DNA-binding</keyword>
<dbReference type="Pfam" id="PF00126">
    <property type="entry name" value="HTH_1"/>
    <property type="match status" value="1"/>
</dbReference>
<evidence type="ECO:0000256" key="5">
    <source>
        <dbReference type="ARBA" id="ARBA00023159"/>
    </source>
</evidence>
<dbReference type="InterPro" id="IPR036390">
    <property type="entry name" value="WH_DNA-bd_sf"/>
</dbReference>
<dbReference type="GO" id="GO:0003677">
    <property type="term" value="F:DNA binding"/>
    <property type="evidence" value="ECO:0007669"/>
    <property type="project" value="UniProtKB-KW"/>
</dbReference>
<dbReference type="Proteomes" id="UP000068164">
    <property type="component" value="Unassembled WGS sequence"/>
</dbReference>
<evidence type="ECO:0000256" key="4">
    <source>
        <dbReference type="ARBA" id="ARBA00023125"/>
    </source>
</evidence>
<dbReference type="PANTHER" id="PTHR30118">
    <property type="entry name" value="HTH-TYPE TRANSCRIPTIONAL REGULATOR LEUO-RELATED"/>
    <property type="match status" value="1"/>
</dbReference>
<keyword evidence="9" id="KW-1185">Reference proteome</keyword>
<dbReference type="AlphaFoldDB" id="A0A109JDR8"/>
<evidence type="ECO:0000313" key="8">
    <source>
        <dbReference type="EMBL" id="KWV47011.1"/>
    </source>
</evidence>
<dbReference type="InterPro" id="IPR036388">
    <property type="entry name" value="WH-like_DNA-bd_sf"/>
</dbReference>
<feature type="domain" description="HTH lysR-type" evidence="7">
    <location>
        <begin position="11"/>
        <end position="68"/>
    </location>
</feature>
<comment type="caution">
    <text evidence="8">The sequence shown here is derived from an EMBL/GenBank/DDBJ whole genome shotgun (WGS) entry which is preliminary data.</text>
</comment>
<keyword evidence="6" id="KW-0804">Transcription</keyword>
<dbReference type="PRINTS" id="PR00039">
    <property type="entry name" value="HTHLYSR"/>
</dbReference>
<evidence type="ECO:0000256" key="1">
    <source>
        <dbReference type="ARBA" id="ARBA00009437"/>
    </source>
</evidence>
<dbReference type="OrthoDB" id="8455878at2"/>
<protein>
    <submittedName>
        <fullName evidence="8">LysR family transcriptional regulator</fullName>
    </submittedName>
</protein>
<reference evidence="8 9" key="1">
    <citation type="submission" date="2015-11" db="EMBL/GenBank/DDBJ databases">
        <title>Draft Genome Sequence of the Strain BR 10423 (Rhizobium sp.) isolated from nodules of Mimosa pudica.</title>
        <authorList>
            <person name="Barauna A.C."/>
            <person name="Zilli J.E."/>
            <person name="Simoes-Araujo J.L."/>
            <person name="Reis V.M."/>
            <person name="James E.K."/>
            <person name="Reis F.B.Jr."/>
            <person name="Rouws L.F."/>
            <person name="Passos S.R."/>
            <person name="Gois S.R."/>
        </authorList>
    </citation>
    <scope>NUCLEOTIDE SEQUENCE [LARGE SCALE GENOMIC DNA]</scope>
    <source>
        <strain evidence="8 9">BR10423</strain>
    </source>
</reference>
<evidence type="ECO:0000259" key="7">
    <source>
        <dbReference type="PROSITE" id="PS50931"/>
    </source>
</evidence>
<dbReference type="Gene3D" id="1.10.10.10">
    <property type="entry name" value="Winged helix-like DNA-binding domain superfamily/Winged helix DNA-binding domain"/>
    <property type="match status" value="1"/>
</dbReference>
<organism evidence="8 9">
    <name type="scientific">Rhizobium altiplani</name>
    <dbReference type="NCBI Taxonomy" id="1864509"/>
    <lineage>
        <taxon>Bacteria</taxon>
        <taxon>Pseudomonadati</taxon>
        <taxon>Pseudomonadota</taxon>
        <taxon>Alphaproteobacteria</taxon>
        <taxon>Hyphomicrobiales</taxon>
        <taxon>Rhizobiaceae</taxon>
        <taxon>Rhizobium/Agrobacterium group</taxon>
        <taxon>Rhizobium</taxon>
    </lineage>
</organism>
<keyword evidence="3" id="KW-0805">Transcription regulation</keyword>